<proteinExistence type="predicted"/>
<name>A0AAW0J6P5_MYOGA</name>
<accession>A0AAW0J6P5</accession>
<comment type="caution">
    <text evidence="1">The sequence shown here is derived from an EMBL/GenBank/DDBJ whole genome shotgun (WGS) entry which is preliminary data.</text>
</comment>
<reference evidence="1 2" key="1">
    <citation type="journal article" date="2023" name="bioRxiv">
        <title>Conserved and derived expression patterns and positive selection on dental genes reveal complex evolutionary context of ever-growing rodent molars.</title>
        <authorList>
            <person name="Calamari Z.T."/>
            <person name="Song A."/>
            <person name="Cohen E."/>
            <person name="Akter M."/>
            <person name="Roy R.D."/>
            <person name="Hallikas O."/>
            <person name="Christensen M.M."/>
            <person name="Li P."/>
            <person name="Marangoni P."/>
            <person name="Jernvall J."/>
            <person name="Klein O.D."/>
        </authorList>
    </citation>
    <scope>NUCLEOTIDE SEQUENCE [LARGE SCALE GENOMIC DNA]</scope>
    <source>
        <strain evidence="1">V071</strain>
    </source>
</reference>
<gene>
    <name evidence="1" type="ORF">U0070_014379</name>
</gene>
<dbReference type="EMBL" id="JBBHLL010000059">
    <property type="protein sequence ID" value="KAK7822280.1"/>
    <property type="molecule type" value="Genomic_DNA"/>
</dbReference>
<dbReference type="Proteomes" id="UP001488838">
    <property type="component" value="Unassembled WGS sequence"/>
</dbReference>
<protein>
    <submittedName>
        <fullName evidence="1">Uncharacterized protein</fullName>
    </submittedName>
</protein>
<dbReference type="AlphaFoldDB" id="A0AAW0J6P5"/>
<keyword evidence="2" id="KW-1185">Reference proteome</keyword>
<sequence>MTRNYVICIKPRSISEYVVHAVVKMFYLPPLSVCNERISFYPL</sequence>
<evidence type="ECO:0000313" key="2">
    <source>
        <dbReference type="Proteomes" id="UP001488838"/>
    </source>
</evidence>
<organism evidence="1 2">
    <name type="scientific">Myodes glareolus</name>
    <name type="common">Bank vole</name>
    <name type="synonym">Clethrionomys glareolus</name>
    <dbReference type="NCBI Taxonomy" id="447135"/>
    <lineage>
        <taxon>Eukaryota</taxon>
        <taxon>Metazoa</taxon>
        <taxon>Chordata</taxon>
        <taxon>Craniata</taxon>
        <taxon>Vertebrata</taxon>
        <taxon>Euteleostomi</taxon>
        <taxon>Mammalia</taxon>
        <taxon>Eutheria</taxon>
        <taxon>Euarchontoglires</taxon>
        <taxon>Glires</taxon>
        <taxon>Rodentia</taxon>
        <taxon>Myomorpha</taxon>
        <taxon>Muroidea</taxon>
        <taxon>Cricetidae</taxon>
        <taxon>Arvicolinae</taxon>
        <taxon>Myodes</taxon>
    </lineage>
</organism>
<evidence type="ECO:0000313" key="1">
    <source>
        <dbReference type="EMBL" id="KAK7822280.1"/>
    </source>
</evidence>